<dbReference type="PROSITE" id="PS00622">
    <property type="entry name" value="HTH_LUXR_1"/>
    <property type="match status" value="1"/>
</dbReference>
<dbReference type="InterPro" id="IPR016032">
    <property type="entry name" value="Sig_transdc_resp-reg_C-effctor"/>
</dbReference>
<keyword evidence="1" id="KW-0805">Transcription regulation</keyword>
<dbReference type="InterPro" id="IPR036388">
    <property type="entry name" value="WH-like_DNA-bd_sf"/>
</dbReference>
<evidence type="ECO:0000256" key="1">
    <source>
        <dbReference type="ARBA" id="ARBA00023015"/>
    </source>
</evidence>
<dbReference type="PROSITE" id="PS50043">
    <property type="entry name" value="HTH_LUXR_2"/>
    <property type="match status" value="1"/>
</dbReference>
<evidence type="ECO:0000256" key="2">
    <source>
        <dbReference type="ARBA" id="ARBA00023125"/>
    </source>
</evidence>
<dbReference type="GO" id="GO:0003677">
    <property type="term" value="F:DNA binding"/>
    <property type="evidence" value="ECO:0007669"/>
    <property type="project" value="UniProtKB-KW"/>
</dbReference>
<evidence type="ECO:0000313" key="6">
    <source>
        <dbReference type="Proteomes" id="UP000321291"/>
    </source>
</evidence>
<dbReference type="Proteomes" id="UP000321291">
    <property type="component" value="Chromosome"/>
</dbReference>
<dbReference type="SMART" id="SM00421">
    <property type="entry name" value="HTH_LUXR"/>
    <property type="match status" value="1"/>
</dbReference>
<sequence>MMADGLSSKQIAGNLHISENTIANHRKNMLRKTSTGNVAQLIAYACKSSII</sequence>
<dbReference type="KEGG" id="agi:FSB73_20710"/>
<dbReference type="InterPro" id="IPR000792">
    <property type="entry name" value="Tscrpt_reg_LuxR_C"/>
</dbReference>
<dbReference type="PRINTS" id="PR00038">
    <property type="entry name" value="HTHLUXR"/>
</dbReference>
<dbReference type="AlphaFoldDB" id="A0A5B8VSH4"/>
<feature type="domain" description="HTH luxR-type" evidence="4">
    <location>
        <begin position="1"/>
        <end position="49"/>
    </location>
</feature>
<evidence type="ECO:0000259" key="4">
    <source>
        <dbReference type="PROSITE" id="PS50043"/>
    </source>
</evidence>
<name>A0A5B8VSH4_9BACT</name>
<proteinExistence type="predicted"/>
<evidence type="ECO:0000313" key="5">
    <source>
        <dbReference type="EMBL" id="QEC74380.1"/>
    </source>
</evidence>
<dbReference type="OrthoDB" id="1727128at2"/>
<gene>
    <name evidence="5" type="ORF">FSB73_20710</name>
</gene>
<accession>A0A5B8VSH4</accession>
<dbReference type="SUPFAM" id="SSF46894">
    <property type="entry name" value="C-terminal effector domain of the bipartite response regulators"/>
    <property type="match status" value="1"/>
</dbReference>
<dbReference type="PANTHER" id="PTHR44688">
    <property type="entry name" value="DNA-BINDING TRANSCRIPTIONAL ACTIVATOR DEVR_DOSR"/>
    <property type="match status" value="1"/>
</dbReference>
<reference evidence="5 6" key="1">
    <citation type="journal article" date="2017" name="Int. J. Syst. Evol. Microbiol.">
        <title>Arachidicoccus ginsenosidivorans sp. nov., with ginsenoside-converting activity isolated from ginseng cultivating soil.</title>
        <authorList>
            <person name="Siddiqi M.Z."/>
            <person name="Aslam Z."/>
            <person name="Im W.T."/>
        </authorList>
    </citation>
    <scope>NUCLEOTIDE SEQUENCE [LARGE SCALE GENOMIC DNA]</scope>
    <source>
        <strain evidence="5 6">Gsoil 809</strain>
    </source>
</reference>
<dbReference type="CDD" id="cd06170">
    <property type="entry name" value="LuxR_C_like"/>
    <property type="match status" value="1"/>
</dbReference>
<dbReference type="GO" id="GO:0006355">
    <property type="term" value="P:regulation of DNA-templated transcription"/>
    <property type="evidence" value="ECO:0007669"/>
    <property type="project" value="InterPro"/>
</dbReference>
<dbReference type="Pfam" id="PF00196">
    <property type="entry name" value="GerE"/>
    <property type="match status" value="1"/>
</dbReference>
<evidence type="ECO:0000256" key="3">
    <source>
        <dbReference type="ARBA" id="ARBA00023163"/>
    </source>
</evidence>
<keyword evidence="3" id="KW-0804">Transcription</keyword>
<dbReference type="PANTHER" id="PTHR44688:SF16">
    <property type="entry name" value="DNA-BINDING TRANSCRIPTIONAL ACTIVATOR DEVR_DOSR"/>
    <property type="match status" value="1"/>
</dbReference>
<dbReference type="EMBL" id="CP042434">
    <property type="protein sequence ID" value="QEC74380.1"/>
    <property type="molecule type" value="Genomic_DNA"/>
</dbReference>
<keyword evidence="6" id="KW-1185">Reference proteome</keyword>
<keyword evidence="2" id="KW-0238">DNA-binding</keyword>
<dbReference type="Gene3D" id="1.10.10.10">
    <property type="entry name" value="Winged helix-like DNA-binding domain superfamily/Winged helix DNA-binding domain"/>
    <property type="match status" value="1"/>
</dbReference>
<organism evidence="5 6">
    <name type="scientific">Arachidicoccus ginsenosidivorans</name>
    <dbReference type="NCBI Taxonomy" id="496057"/>
    <lineage>
        <taxon>Bacteria</taxon>
        <taxon>Pseudomonadati</taxon>
        <taxon>Bacteroidota</taxon>
        <taxon>Chitinophagia</taxon>
        <taxon>Chitinophagales</taxon>
        <taxon>Chitinophagaceae</taxon>
        <taxon>Arachidicoccus</taxon>
    </lineage>
</organism>
<protein>
    <submittedName>
        <fullName evidence="5">Helix-turn-helix transcriptional regulator</fullName>
    </submittedName>
</protein>